<dbReference type="PROSITE" id="PS51608">
    <property type="entry name" value="SAM_MT_UBIE"/>
    <property type="match status" value="1"/>
</dbReference>
<evidence type="ECO:0000256" key="1">
    <source>
        <dbReference type="ARBA" id="ARBA00022428"/>
    </source>
</evidence>
<evidence type="ECO:0000313" key="7">
    <source>
        <dbReference type="Proteomes" id="UP000317369"/>
    </source>
</evidence>
<dbReference type="Pfam" id="PF01209">
    <property type="entry name" value="Ubie_methyltran"/>
    <property type="match status" value="1"/>
</dbReference>
<reference evidence="6 7" key="1">
    <citation type="submission" date="2019-02" db="EMBL/GenBank/DDBJ databases">
        <title>Deep-cultivation of Planctomycetes and their phenomic and genomic characterization uncovers novel biology.</title>
        <authorList>
            <person name="Wiegand S."/>
            <person name="Jogler M."/>
            <person name="Boedeker C."/>
            <person name="Pinto D."/>
            <person name="Vollmers J."/>
            <person name="Rivas-Marin E."/>
            <person name="Kohn T."/>
            <person name="Peeters S.H."/>
            <person name="Heuer A."/>
            <person name="Rast P."/>
            <person name="Oberbeckmann S."/>
            <person name="Bunk B."/>
            <person name="Jeske O."/>
            <person name="Meyerdierks A."/>
            <person name="Storesund J.E."/>
            <person name="Kallscheuer N."/>
            <person name="Luecker S."/>
            <person name="Lage O.M."/>
            <person name="Pohl T."/>
            <person name="Merkel B.J."/>
            <person name="Hornburger P."/>
            <person name="Mueller R.-W."/>
            <person name="Bruemmer F."/>
            <person name="Labrenz M."/>
            <person name="Spormann A.M."/>
            <person name="Op den Camp H."/>
            <person name="Overmann J."/>
            <person name="Amann R."/>
            <person name="Jetten M.S.M."/>
            <person name="Mascher T."/>
            <person name="Medema M.H."/>
            <person name="Devos D.P."/>
            <person name="Kaster A.-K."/>
            <person name="Ovreas L."/>
            <person name="Rohde M."/>
            <person name="Galperin M.Y."/>
            <person name="Jogler C."/>
        </authorList>
    </citation>
    <scope>NUCLEOTIDE SEQUENCE [LARGE SCALE GENOMIC DNA]</scope>
    <source>
        <strain evidence="6 7">KS4</strain>
    </source>
</reference>
<dbReference type="PANTHER" id="PTHR43591">
    <property type="entry name" value="METHYLTRANSFERASE"/>
    <property type="match status" value="1"/>
</dbReference>
<keyword evidence="4 5" id="KW-0949">S-adenosyl-L-methionine</keyword>
<dbReference type="RefSeq" id="WP_145077539.1">
    <property type="nucleotide sequence ID" value="NZ_CP036425.1"/>
</dbReference>
<evidence type="ECO:0000256" key="2">
    <source>
        <dbReference type="ARBA" id="ARBA00022603"/>
    </source>
</evidence>
<feature type="binding site" evidence="5">
    <location>
        <position position="98"/>
    </location>
    <ligand>
        <name>S-adenosyl-L-methionine</name>
        <dbReference type="ChEBI" id="CHEBI:59789"/>
    </ligand>
</feature>
<dbReference type="HAMAP" id="MF_01813">
    <property type="entry name" value="MenG_UbiE_methyltr"/>
    <property type="match status" value="1"/>
</dbReference>
<comment type="caution">
    <text evidence="5">Lacks conserved residue(s) required for the propagation of feature annotation.</text>
</comment>
<comment type="pathway">
    <text evidence="5">Quinol/quinone metabolism; menaquinone biosynthesis; menaquinol from 1,4-dihydroxy-2-naphthoate: step 2/2.</text>
</comment>
<sequence>MEKDPAWTDRDLAQNPHEAEDKAIRVEQMFSAIAESYDINNRVHSMWRDQAWRRAAVKMATLRTQEQCEQEVSDNFGGFVDTAATLRGDVVMDVACGTGDLSMAFIDGGAQQVIGIDFTENMLKVARHKSMGTEYQNRISYQAGDAMRLPAEDESVDVVSIAFGIRNVARPKVAMGEFCRVLKPGGRLIVLEFSLPTNPLLLMGYNFYFRHVMPRTAAMIARDKSGAYKYLPKSVNTFIGREQMVGMMNEAGFEGIKQKAMTFGIAVCYRGVKPAK</sequence>
<dbReference type="NCBIfam" id="TIGR01934">
    <property type="entry name" value="MenG_MenH_UbiE"/>
    <property type="match status" value="1"/>
</dbReference>
<dbReference type="InterPro" id="IPR029063">
    <property type="entry name" value="SAM-dependent_MTases_sf"/>
</dbReference>
<dbReference type="OrthoDB" id="9808140at2"/>
<dbReference type="Proteomes" id="UP000317369">
    <property type="component" value="Chromosome"/>
</dbReference>
<dbReference type="PANTHER" id="PTHR43591:SF24">
    <property type="entry name" value="2-METHOXY-6-POLYPRENYL-1,4-BENZOQUINOL METHYLASE, MITOCHONDRIAL"/>
    <property type="match status" value="1"/>
</dbReference>
<dbReference type="UniPathway" id="UPA00079">
    <property type="reaction ID" value="UER00169"/>
</dbReference>
<feature type="binding site" evidence="5">
    <location>
        <begin position="145"/>
        <end position="146"/>
    </location>
    <ligand>
        <name>S-adenosyl-L-methionine</name>
        <dbReference type="ChEBI" id="CHEBI:59789"/>
    </ligand>
</feature>
<dbReference type="Gene3D" id="3.40.50.150">
    <property type="entry name" value="Vaccinia Virus protein VP39"/>
    <property type="match status" value="1"/>
</dbReference>
<keyword evidence="1 5" id="KW-0474">Menaquinone biosynthesis</keyword>
<dbReference type="GO" id="GO:0009234">
    <property type="term" value="P:menaquinone biosynthetic process"/>
    <property type="evidence" value="ECO:0007669"/>
    <property type="project" value="UniProtKB-UniRule"/>
</dbReference>
<dbReference type="GO" id="GO:0043770">
    <property type="term" value="F:demethylmenaquinone methyltransferase activity"/>
    <property type="evidence" value="ECO:0007669"/>
    <property type="project" value="UniProtKB-UniRule"/>
</dbReference>
<dbReference type="PROSITE" id="PS01184">
    <property type="entry name" value="UBIE_2"/>
    <property type="match status" value="1"/>
</dbReference>
<evidence type="ECO:0000313" key="6">
    <source>
        <dbReference type="EMBL" id="QDU34026.1"/>
    </source>
</evidence>
<evidence type="ECO:0000256" key="5">
    <source>
        <dbReference type="HAMAP-Rule" id="MF_01813"/>
    </source>
</evidence>
<protein>
    <recommendedName>
        <fullName evidence="5">Demethylmenaquinone methyltransferase</fullName>
        <ecNumber evidence="5">2.1.1.163</ecNumber>
    </recommendedName>
</protein>
<gene>
    <name evidence="6" type="primary">ubiE_1</name>
    <name evidence="5" type="synonym">menG</name>
    <name evidence="6" type="ORF">KS4_20880</name>
</gene>
<keyword evidence="7" id="KW-1185">Reference proteome</keyword>
<organism evidence="6 7">
    <name type="scientific">Poriferisphaera corsica</name>
    <dbReference type="NCBI Taxonomy" id="2528020"/>
    <lineage>
        <taxon>Bacteria</taxon>
        <taxon>Pseudomonadati</taxon>
        <taxon>Planctomycetota</taxon>
        <taxon>Phycisphaerae</taxon>
        <taxon>Phycisphaerales</taxon>
        <taxon>Phycisphaeraceae</taxon>
        <taxon>Poriferisphaera</taxon>
    </lineage>
</organism>
<proteinExistence type="inferred from homology"/>
<evidence type="ECO:0000256" key="3">
    <source>
        <dbReference type="ARBA" id="ARBA00022679"/>
    </source>
</evidence>
<keyword evidence="3 5" id="KW-0808">Transferase</keyword>
<dbReference type="AlphaFoldDB" id="A0A517YUY4"/>
<dbReference type="EC" id="2.1.1.163" evidence="5"/>
<dbReference type="KEGG" id="pcor:KS4_20880"/>
<evidence type="ECO:0000256" key="4">
    <source>
        <dbReference type="ARBA" id="ARBA00022691"/>
    </source>
</evidence>
<name>A0A517YUY4_9BACT</name>
<comment type="catalytic activity">
    <reaction evidence="5">
        <text>a 2-demethylmenaquinol + S-adenosyl-L-methionine = a menaquinol + S-adenosyl-L-homocysteine + H(+)</text>
        <dbReference type="Rhea" id="RHEA:42640"/>
        <dbReference type="Rhea" id="RHEA-COMP:9539"/>
        <dbReference type="Rhea" id="RHEA-COMP:9563"/>
        <dbReference type="ChEBI" id="CHEBI:15378"/>
        <dbReference type="ChEBI" id="CHEBI:18151"/>
        <dbReference type="ChEBI" id="CHEBI:55437"/>
        <dbReference type="ChEBI" id="CHEBI:57856"/>
        <dbReference type="ChEBI" id="CHEBI:59789"/>
        <dbReference type="EC" id="2.1.1.163"/>
    </reaction>
</comment>
<comment type="similarity">
    <text evidence="5">Belongs to the class I-like SAM-binding methyltransferase superfamily. MenG/UbiE family.</text>
</comment>
<dbReference type="CDD" id="cd02440">
    <property type="entry name" value="AdoMet_MTases"/>
    <property type="match status" value="1"/>
</dbReference>
<keyword evidence="2 5" id="KW-0489">Methyltransferase</keyword>
<dbReference type="InterPro" id="IPR023576">
    <property type="entry name" value="UbiE/COQ5_MeTrFase_CS"/>
</dbReference>
<dbReference type="GO" id="GO:0032259">
    <property type="term" value="P:methylation"/>
    <property type="evidence" value="ECO:0007669"/>
    <property type="project" value="UniProtKB-KW"/>
</dbReference>
<accession>A0A517YUY4</accession>
<dbReference type="EMBL" id="CP036425">
    <property type="protein sequence ID" value="QDU34026.1"/>
    <property type="molecule type" value="Genomic_DNA"/>
</dbReference>
<dbReference type="SUPFAM" id="SSF53335">
    <property type="entry name" value="S-adenosyl-L-methionine-dependent methyltransferases"/>
    <property type="match status" value="1"/>
</dbReference>
<comment type="function">
    <text evidence="5">Methyltransferase required for the conversion of demethylmenaquinol (DMKH2) to menaquinol (MKH2).</text>
</comment>
<feature type="binding site" evidence="5">
    <location>
        <position position="117"/>
    </location>
    <ligand>
        <name>S-adenosyl-L-methionine</name>
        <dbReference type="ChEBI" id="CHEBI:59789"/>
    </ligand>
</feature>
<dbReference type="InterPro" id="IPR004033">
    <property type="entry name" value="UbiE/COQ5_MeTrFase"/>
</dbReference>